<feature type="transmembrane region" description="Helical" evidence="1">
    <location>
        <begin position="137"/>
        <end position="159"/>
    </location>
</feature>
<dbReference type="EMBL" id="JBHUOV010000002">
    <property type="protein sequence ID" value="MFD2823894.1"/>
    <property type="molecule type" value="Genomic_DNA"/>
</dbReference>
<keyword evidence="1" id="KW-1133">Transmembrane helix</keyword>
<sequence length="242" mass="28230">MFLLILLALILINVFATISENELFQQMTKPLFVPVFLIYFLLGNKKISPIIFIFLAFSFIGDFTSVFTNEILMVEVSSLFYCLSYISLIVASVLNIKKLKLDKIIGMYLVVVFVINSYLLFILFDTLKYHIPDSVEITLFGVKSVSLLVLAFIAFVNYLNTDSKQSIQFLVMSLCFVFSDVLYYVSTYYMYNWSFVMLDRVLHVIGLFFLFNLILEKNIERRRQSILAQKMSLRRAYELKLK</sequence>
<feature type="transmembrane region" description="Helical" evidence="1">
    <location>
        <begin position="26"/>
        <end position="43"/>
    </location>
</feature>
<protein>
    <submittedName>
        <fullName evidence="2">Lysoplasmalogenase family protein</fullName>
    </submittedName>
</protein>
<keyword evidence="1" id="KW-0812">Transmembrane</keyword>
<keyword evidence="1" id="KW-0472">Membrane</keyword>
<organism evidence="2 3">
    <name type="scientific">Lacinutrix iliipiscaria</name>
    <dbReference type="NCBI Taxonomy" id="1230532"/>
    <lineage>
        <taxon>Bacteria</taxon>
        <taxon>Pseudomonadati</taxon>
        <taxon>Bacteroidota</taxon>
        <taxon>Flavobacteriia</taxon>
        <taxon>Flavobacteriales</taxon>
        <taxon>Flavobacteriaceae</taxon>
        <taxon>Lacinutrix</taxon>
    </lineage>
</organism>
<accession>A0ABW5WNP1</accession>
<reference evidence="3" key="1">
    <citation type="journal article" date="2019" name="Int. J. Syst. Evol. Microbiol.">
        <title>The Global Catalogue of Microorganisms (GCM) 10K type strain sequencing project: providing services to taxonomists for standard genome sequencing and annotation.</title>
        <authorList>
            <consortium name="The Broad Institute Genomics Platform"/>
            <consortium name="The Broad Institute Genome Sequencing Center for Infectious Disease"/>
            <person name="Wu L."/>
            <person name="Ma J."/>
        </authorList>
    </citation>
    <scope>NUCLEOTIDE SEQUENCE [LARGE SCALE GENOMIC DNA]</scope>
    <source>
        <strain evidence="3">KCTC 32141</strain>
    </source>
</reference>
<evidence type="ECO:0000313" key="2">
    <source>
        <dbReference type="EMBL" id="MFD2823894.1"/>
    </source>
</evidence>
<feature type="transmembrane region" description="Helical" evidence="1">
    <location>
        <begin position="50"/>
        <end position="72"/>
    </location>
</feature>
<dbReference type="Proteomes" id="UP001597533">
    <property type="component" value="Unassembled WGS sequence"/>
</dbReference>
<dbReference type="RefSeq" id="WP_183488183.1">
    <property type="nucleotide sequence ID" value="NZ_JBHUOV010000002.1"/>
</dbReference>
<name>A0ABW5WNP1_9FLAO</name>
<evidence type="ECO:0000256" key="1">
    <source>
        <dbReference type="SAM" id="Phobius"/>
    </source>
</evidence>
<gene>
    <name evidence="2" type="ORF">ACFS5M_09450</name>
</gene>
<keyword evidence="3" id="KW-1185">Reference proteome</keyword>
<feature type="transmembrane region" description="Helical" evidence="1">
    <location>
        <begin position="108"/>
        <end position="131"/>
    </location>
</feature>
<evidence type="ECO:0000313" key="3">
    <source>
        <dbReference type="Proteomes" id="UP001597533"/>
    </source>
</evidence>
<comment type="caution">
    <text evidence="2">The sequence shown here is derived from an EMBL/GenBank/DDBJ whole genome shotgun (WGS) entry which is preliminary data.</text>
</comment>
<feature type="transmembrane region" description="Helical" evidence="1">
    <location>
        <begin position="78"/>
        <end position="96"/>
    </location>
</feature>
<proteinExistence type="predicted"/>
<feature type="transmembrane region" description="Helical" evidence="1">
    <location>
        <begin position="191"/>
        <end position="215"/>
    </location>
</feature>
<feature type="transmembrane region" description="Helical" evidence="1">
    <location>
        <begin position="166"/>
        <end position="185"/>
    </location>
</feature>